<dbReference type="Gene3D" id="3.30.420.40">
    <property type="match status" value="2"/>
</dbReference>
<accession>A0A6M0H3N9</accession>
<sequence length="302" mass="33409">MSYYLGIDGGGTKTVAILSKDDGTIVDTARMGPTNYKGVGIEKTKDEFWSMFKYFFSRDKVSLKEIKSLCLGGAGVDFEKDKEILKNIFYSLGYKNKILIYNDSVTTLVGANGGKKGAILISGTGSVAYGIDLDNNPIRVGGWGHFIDDLGSGFAIGKDALSKIMESYDGRRKQTILWEKVSTKLQIKSHDELISYIYNPKTNKNNIAEIAVIVINSYLEDDVAKEIIDKAVEDLFIIVKTLSEKMNCDNFPLSFSGSVLLKSPLIRELLEKRIKKELPQIVIHDSYNDGAYGALILALENS</sequence>
<dbReference type="PANTHER" id="PTHR43190">
    <property type="entry name" value="N-ACETYL-D-GLUCOSAMINE KINASE"/>
    <property type="match status" value="1"/>
</dbReference>
<gene>
    <name evidence="2" type="ORF">G3M99_09825</name>
</gene>
<dbReference type="Proteomes" id="UP000481872">
    <property type="component" value="Unassembled WGS sequence"/>
</dbReference>
<dbReference type="InterPro" id="IPR052519">
    <property type="entry name" value="Euk-type_GlcNAc_Kinase"/>
</dbReference>
<dbReference type="EMBL" id="JAAGPU010000016">
    <property type="protein sequence ID" value="NEU05147.1"/>
    <property type="molecule type" value="Genomic_DNA"/>
</dbReference>
<dbReference type="AlphaFoldDB" id="A0A6M0H3N9"/>
<dbReference type="Pfam" id="PF01869">
    <property type="entry name" value="BcrAD_BadFG"/>
    <property type="match status" value="1"/>
</dbReference>
<feature type="domain" description="ATPase BadF/BadG/BcrA/BcrD type" evidence="1">
    <location>
        <begin position="5"/>
        <end position="298"/>
    </location>
</feature>
<organism evidence="2 3">
    <name type="scientific">Clostridium senegalense</name>
    <dbReference type="NCBI Taxonomy" id="1465809"/>
    <lineage>
        <taxon>Bacteria</taxon>
        <taxon>Bacillati</taxon>
        <taxon>Bacillota</taxon>
        <taxon>Clostridia</taxon>
        <taxon>Eubacteriales</taxon>
        <taxon>Clostridiaceae</taxon>
        <taxon>Clostridium</taxon>
    </lineage>
</organism>
<dbReference type="SUPFAM" id="SSF53067">
    <property type="entry name" value="Actin-like ATPase domain"/>
    <property type="match status" value="2"/>
</dbReference>
<dbReference type="RefSeq" id="WP_199870034.1">
    <property type="nucleotide sequence ID" value="NZ_JAAGPU010000016.1"/>
</dbReference>
<evidence type="ECO:0000313" key="2">
    <source>
        <dbReference type="EMBL" id="NEU05147.1"/>
    </source>
</evidence>
<comment type="caution">
    <text evidence="2">The sequence shown here is derived from an EMBL/GenBank/DDBJ whole genome shotgun (WGS) entry which is preliminary data.</text>
</comment>
<protein>
    <recommendedName>
        <fullName evidence="1">ATPase BadF/BadG/BcrA/BcrD type domain-containing protein</fullName>
    </recommendedName>
</protein>
<proteinExistence type="predicted"/>
<dbReference type="PANTHER" id="PTHR43190:SF3">
    <property type="entry name" value="N-ACETYL-D-GLUCOSAMINE KINASE"/>
    <property type="match status" value="1"/>
</dbReference>
<dbReference type="InterPro" id="IPR043129">
    <property type="entry name" value="ATPase_NBD"/>
</dbReference>
<evidence type="ECO:0000313" key="3">
    <source>
        <dbReference type="Proteomes" id="UP000481872"/>
    </source>
</evidence>
<evidence type="ECO:0000259" key="1">
    <source>
        <dbReference type="Pfam" id="PF01869"/>
    </source>
</evidence>
<dbReference type="InterPro" id="IPR002731">
    <property type="entry name" value="ATPase_BadF"/>
</dbReference>
<reference evidence="2 3" key="1">
    <citation type="submission" date="2020-02" db="EMBL/GenBank/DDBJ databases">
        <title>Genome assembly of a novel Clostridium senegalense strain.</title>
        <authorList>
            <person name="Gupta T.B."/>
            <person name="Jauregui R."/>
            <person name="Maclean P."/>
            <person name="Nawarathana A."/>
            <person name="Brightwell G."/>
        </authorList>
    </citation>
    <scope>NUCLEOTIDE SEQUENCE [LARGE SCALE GENOMIC DNA]</scope>
    <source>
        <strain evidence="2 3">AGRFS4</strain>
    </source>
</reference>
<name>A0A6M0H3N9_9CLOT</name>
<dbReference type="CDD" id="cd24007">
    <property type="entry name" value="ASKHA_NBD_eukNAGK-like"/>
    <property type="match status" value="1"/>
</dbReference>
<keyword evidence="3" id="KW-1185">Reference proteome</keyword>